<organism evidence="2 3">
    <name type="scientific">Trichocladium antarcticum</name>
    <dbReference type="NCBI Taxonomy" id="1450529"/>
    <lineage>
        <taxon>Eukaryota</taxon>
        <taxon>Fungi</taxon>
        <taxon>Dikarya</taxon>
        <taxon>Ascomycota</taxon>
        <taxon>Pezizomycotina</taxon>
        <taxon>Sordariomycetes</taxon>
        <taxon>Sordariomycetidae</taxon>
        <taxon>Sordariales</taxon>
        <taxon>Chaetomiaceae</taxon>
        <taxon>Trichocladium</taxon>
    </lineage>
</organism>
<keyword evidence="3" id="KW-1185">Reference proteome</keyword>
<dbReference type="Proteomes" id="UP001304895">
    <property type="component" value="Unassembled WGS sequence"/>
</dbReference>
<gene>
    <name evidence="2" type="ORF">BT67DRAFT_311963</name>
</gene>
<reference evidence="2" key="2">
    <citation type="submission" date="2023-05" db="EMBL/GenBank/DDBJ databases">
        <authorList>
            <consortium name="Lawrence Berkeley National Laboratory"/>
            <person name="Steindorff A."/>
            <person name="Hensen N."/>
            <person name="Bonometti L."/>
            <person name="Westerberg I."/>
            <person name="Brannstrom I.O."/>
            <person name="Guillou S."/>
            <person name="Cros-Aarteil S."/>
            <person name="Calhoun S."/>
            <person name="Haridas S."/>
            <person name="Kuo A."/>
            <person name="Mondo S."/>
            <person name="Pangilinan J."/>
            <person name="Riley R."/>
            <person name="Labutti K."/>
            <person name="Andreopoulos B."/>
            <person name="Lipzen A."/>
            <person name="Chen C."/>
            <person name="Yanf M."/>
            <person name="Daum C."/>
            <person name="Ng V."/>
            <person name="Clum A."/>
            <person name="Ohm R."/>
            <person name="Martin F."/>
            <person name="Silar P."/>
            <person name="Natvig D."/>
            <person name="Lalanne C."/>
            <person name="Gautier V."/>
            <person name="Ament-Velasquez S.L."/>
            <person name="Kruys A."/>
            <person name="Hutchinson M.I."/>
            <person name="Powell A.J."/>
            <person name="Barry K."/>
            <person name="Miller A.N."/>
            <person name="Grigoriev I.V."/>
            <person name="Debuchy R."/>
            <person name="Gladieux P."/>
            <person name="Thoren M.H."/>
            <person name="Johannesson H."/>
        </authorList>
    </citation>
    <scope>NUCLEOTIDE SEQUENCE</scope>
    <source>
        <strain evidence="2">CBS 123565</strain>
    </source>
</reference>
<feature type="region of interest" description="Disordered" evidence="1">
    <location>
        <begin position="1"/>
        <end position="23"/>
    </location>
</feature>
<feature type="region of interest" description="Disordered" evidence="1">
    <location>
        <begin position="151"/>
        <end position="172"/>
    </location>
</feature>
<evidence type="ECO:0000313" key="3">
    <source>
        <dbReference type="Proteomes" id="UP001304895"/>
    </source>
</evidence>
<proteinExistence type="predicted"/>
<evidence type="ECO:0000313" key="2">
    <source>
        <dbReference type="EMBL" id="KAK4134226.1"/>
    </source>
</evidence>
<feature type="compositionally biased region" description="Low complexity" evidence="1">
    <location>
        <begin position="158"/>
        <end position="172"/>
    </location>
</feature>
<dbReference type="EMBL" id="MU853409">
    <property type="protein sequence ID" value="KAK4134226.1"/>
    <property type="molecule type" value="Genomic_DNA"/>
</dbReference>
<reference evidence="2" key="1">
    <citation type="journal article" date="2023" name="Mol. Phylogenet. Evol.">
        <title>Genome-scale phylogeny and comparative genomics of the fungal order Sordariales.</title>
        <authorList>
            <person name="Hensen N."/>
            <person name="Bonometti L."/>
            <person name="Westerberg I."/>
            <person name="Brannstrom I.O."/>
            <person name="Guillou S."/>
            <person name="Cros-Aarteil S."/>
            <person name="Calhoun S."/>
            <person name="Haridas S."/>
            <person name="Kuo A."/>
            <person name="Mondo S."/>
            <person name="Pangilinan J."/>
            <person name="Riley R."/>
            <person name="LaButti K."/>
            <person name="Andreopoulos B."/>
            <person name="Lipzen A."/>
            <person name="Chen C."/>
            <person name="Yan M."/>
            <person name="Daum C."/>
            <person name="Ng V."/>
            <person name="Clum A."/>
            <person name="Steindorff A."/>
            <person name="Ohm R.A."/>
            <person name="Martin F."/>
            <person name="Silar P."/>
            <person name="Natvig D.O."/>
            <person name="Lalanne C."/>
            <person name="Gautier V."/>
            <person name="Ament-Velasquez S.L."/>
            <person name="Kruys A."/>
            <person name="Hutchinson M.I."/>
            <person name="Powell A.J."/>
            <person name="Barry K."/>
            <person name="Miller A.N."/>
            <person name="Grigoriev I.V."/>
            <person name="Debuchy R."/>
            <person name="Gladieux P."/>
            <person name="Hiltunen Thoren M."/>
            <person name="Johannesson H."/>
        </authorList>
    </citation>
    <scope>NUCLEOTIDE SEQUENCE</scope>
    <source>
        <strain evidence="2">CBS 123565</strain>
    </source>
</reference>
<protein>
    <submittedName>
        <fullName evidence="2">Uncharacterized protein</fullName>
    </submittedName>
</protein>
<dbReference type="AlphaFoldDB" id="A0AAN6ZDW3"/>
<evidence type="ECO:0000256" key="1">
    <source>
        <dbReference type="SAM" id="MobiDB-lite"/>
    </source>
</evidence>
<sequence length="172" mass="18922">MPGLAHGSGSRAATNGSTSKGNLLGRAASSWSIEWHPGPHIRPRFQNPRSRVLVTQARDEQKRAPEPCRGYITPTSPIPSLISLFHPHRFQSCLNLAQRPRHSTPKQTQPSLNMPATDSLKTTLEAKGVTFHIRTGNTKWRCTLLEKGVHEKTKAERTNSTSSTSSIDTASH</sequence>
<name>A0AAN6ZDW3_9PEZI</name>
<comment type="caution">
    <text evidence="2">The sequence shown here is derived from an EMBL/GenBank/DDBJ whole genome shotgun (WGS) entry which is preliminary data.</text>
</comment>
<feature type="compositionally biased region" description="Polar residues" evidence="1">
    <location>
        <begin position="11"/>
        <end position="21"/>
    </location>
</feature>
<accession>A0AAN6ZDW3</accession>